<proteinExistence type="predicted"/>
<reference evidence="2 3" key="1">
    <citation type="submission" date="2018-04" db="EMBL/GenBank/DDBJ databases">
        <title>Genomic Encyclopedia of Archaeal and Bacterial Type Strains, Phase II (KMG-II): from individual species to whole genera.</title>
        <authorList>
            <person name="Goeker M."/>
        </authorList>
    </citation>
    <scope>NUCLEOTIDE SEQUENCE [LARGE SCALE GENOMIC DNA]</scope>
    <source>
        <strain evidence="2 3">DSM 5822</strain>
    </source>
</reference>
<dbReference type="Proteomes" id="UP000244223">
    <property type="component" value="Unassembled WGS sequence"/>
</dbReference>
<dbReference type="OrthoDB" id="9812611at2"/>
<keyword evidence="3" id="KW-1185">Reference proteome</keyword>
<organism evidence="2 3">
    <name type="scientific">Agitococcus lubricus</name>
    <dbReference type="NCBI Taxonomy" id="1077255"/>
    <lineage>
        <taxon>Bacteria</taxon>
        <taxon>Pseudomonadati</taxon>
        <taxon>Pseudomonadota</taxon>
        <taxon>Gammaproteobacteria</taxon>
        <taxon>Moraxellales</taxon>
        <taxon>Moraxellaceae</taxon>
        <taxon>Agitococcus</taxon>
    </lineage>
</organism>
<dbReference type="InterPro" id="IPR013557">
    <property type="entry name" value="AntA/B_antirep"/>
</dbReference>
<accession>A0A2T5J0F7</accession>
<dbReference type="AlphaFoldDB" id="A0A2T5J0F7"/>
<dbReference type="EMBL" id="QAON01000005">
    <property type="protein sequence ID" value="PTQ89795.1"/>
    <property type="molecule type" value="Genomic_DNA"/>
</dbReference>
<protein>
    <submittedName>
        <fullName evidence="2">Phage anti-repressor protein</fullName>
    </submittedName>
</protein>
<gene>
    <name evidence="2" type="ORF">C8N29_105120</name>
</gene>
<sequence length="223" mass="25681">MATQAISEQPNLVNVFEGVIGSVRQLVVNARDLHSFLQVGKVFAAWIQERIGKYEFVENEDFTVTVSKTGIRSNVIQKDYLLALDMAKELSMVENNDKGREARRYFIAMEKKALAAMIEPVVEYITHQQYEELAKIVSSIGGMFHYRLKASWWLWAELKSLTGATTSRKIPKQCFEVAQQKLQELHSKCVEYKQMMHETETAFFRQNVNLVPVEMQALLDQLK</sequence>
<evidence type="ECO:0000313" key="2">
    <source>
        <dbReference type="EMBL" id="PTQ89795.1"/>
    </source>
</evidence>
<name>A0A2T5J0F7_9GAMM</name>
<comment type="caution">
    <text evidence="2">The sequence shown here is derived from an EMBL/GenBank/DDBJ whole genome shotgun (WGS) entry which is preliminary data.</text>
</comment>
<evidence type="ECO:0000259" key="1">
    <source>
        <dbReference type="Pfam" id="PF08346"/>
    </source>
</evidence>
<dbReference type="RefSeq" id="WP_107865310.1">
    <property type="nucleotide sequence ID" value="NZ_QAON01000005.1"/>
</dbReference>
<feature type="domain" description="AntA/AntB antirepressor" evidence="1">
    <location>
        <begin position="28"/>
        <end position="96"/>
    </location>
</feature>
<dbReference type="Pfam" id="PF08346">
    <property type="entry name" value="AntA"/>
    <property type="match status" value="1"/>
</dbReference>
<evidence type="ECO:0000313" key="3">
    <source>
        <dbReference type="Proteomes" id="UP000244223"/>
    </source>
</evidence>